<dbReference type="PANTHER" id="PTHR12110">
    <property type="entry name" value="HYDROXYPYRUVATE ISOMERASE"/>
    <property type="match status" value="1"/>
</dbReference>
<dbReference type="Proteomes" id="UP001057868">
    <property type="component" value="Unassembled WGS sequence"/>
</dbReference>
<dbReference type="Pfam" id="PF01261">
    <property type="entry name" value="AP_endonuc_2"/>
    <property type="match status" value="1"/>
</dbReference>
<organism evidence="2 3">
    <name type="scientific">Clostridium folliculivorans</name>
    <dbReference type="NCBI Taxonomy" id="2886038"/>
    <lineage>
        <taxon>Bacteria</taxon>
        <taxon>Bacillati</taxon>
        <taxon>Bacillota</taxon>
        <taxon>Clostridia</taxon>
        <taxon>Eubacteriales</taxon>
        <taxon>Clostridiaceae</taxon>
        <taxon>Clostridium</taxon>
    </lineage>
</organism>
<sequence>MMQVGLSSACFYPKVLAEDSIKIMKKIGFDHGEVFLNTFSEYEEDFILKIKEQCEKNKFNINSVHIYSTMFEPFLFDAYKRRREDMMEIFKKVCKAINILGGSKIYTFHGMRKIDSMQVDYELIIDMYNRLTYYAGENNVKLAQENVSWCMSSDLEYLRLLKEKVKYPLYYTLDLKQCYKANIEPQEYINVMGKEICNFHINDKNENESCMLPGKGNINYKKVFKSLSDINYKGRAIIEVYGDNYESYDEILESKIYLDKLIKTIQ</sequence>
<dbReference type="SUPFAM" id="SSF51658">
    <property type="entry name" value="Xylose isomerase-like"/>
    <property type="match status" value="1"/>
</dbReference>
<name>A0A9W5Y330_9CLOT</name>
<protein>
    <submittedName>
        <fullName evidence="2">AP endonuclease</fullName>
    </submittedName>
</protein>
<dbReference type="InterPro" id="IPR036237">
    <property type="entry name" value="Xyl_isomerase-like_sf"/>
</dbReference>
<reference evidence="2" key="1">
    <citation type="journal article" date="2023" name="Int. J. Syst. Evol. Microbiol.">
        <title>&lt;i&gt;Clostridium folliculivorans&lt;/i&gt; sp. nov., isolated from soil samples of an organic paddy in Japan.</title>
        <authorList>
            <person name="Tazawa J."/>
            <person name="Kobayashi H."/>
            <person name="Tanizawa Y."/>
            <person name="Uchino A."/>
            <person name="Tanaka F."/>
            <person name="Urashima Y."/>
            <person name="Miura S."/>
            <person name="Sakamoto M."/>
            <person name="Ohkuma M."/>
            <person name="Tohno M."/>
        </authorList>
    </citation>
    <scope>NUCLEOTIDE SEQUENCE</scope>
    <source>
        <strain evidence="2">D1-1</strain>
    </source>
</reference>
<proteinExistence type="predicted"/>
<keyword evidence="2" id="KW-0540">Nuclease</keyword>
<feature type="domain" description="Xylose isomerase-like TIM barrel" evidence="1">
    <location>
        <begin position="22"/>
        <end position="247"/>
    </location>
</feature>
<accession>A0A9W5Y330</accession>
<gene>
    <name evidence="2" type="ORF">CFOLD11_24660</name>
</gene>
<dbReference type="EMBL" id="BQXY01000003">
    <property type="protein sequence ID" value="GKU25640.1"/>
    <property type="molecule type" value="Genomic_DNA"/>
</dbReference>
<evidence type="ECO:0000259" key="1">
    <source>
        <dbReference type="Pfam" id="PF01261"/>
    </source>
</evidence>
<keyword evidence="3" id="KW-1185">Reference proteome</keyword>
<dbReference type="AlphaFoldDB" id="A0A9W5Y330"/>
<dbReference type="Gene3D" id="3.20.20.150">
    <property type="entry name" value="Divalent-metal-dependent TIM barrel enzymes"/>
    <property type="match status" value="1"/>
</dbReference>
<dbReference type="GO" id="GO:0004519">
    <property type="term" value="F:endonuclease activity"/>
    <property type="evidence" value="ECO:0007669"/>
    <property type="project" value="UniProtKB-KW"/>
</dbReference>
<comment type="caution">
    <text evidence="2">The sequence shown here is derived from an EMBL/GenBank/DDBJ whole genome shotgun (WGS) entry which is preliminary data.</text>
</comment>
<dbReference type="PANTHER" id="PTHR12110:SF21">
    <property type="entry name" value="XYLOSE ISOMERASE-LIKE TIM BARREL DOMAIN-CONTAINING PROTEIN"/>
    <property type="match status" value="1"/>
</dbReference>
<keyword evidence="2" id="KW-0255">Endonuclease</keyword>
<keyword evidence="2" id="KW-0378">Hydrolase</keyword>
<evidence type="ECO:0000313" key="2">
    <source>
        <dbReference type="EMBL" id="GKU25640.1"/>
    </source>
</evidence>
<dbReference type="InterPro" id="IPR050312">
    <property type="entry name" value="IolE/XylAMocC-like"/>
</dbReference>
<dbReference type="InterPro" id="IPR013022">
    <property type="entry name" value="Xyl_isomerase-like_TIM-brl"/>
</dbReference>
<evidence type="ECO:0000313" key="3">
    <source>
        <dbReference type="Proteomes" id="UP001057868"/>
    </source>
</evidence>